<evidence type="ECO:0000256" key="1">
    <source>
        <dbReference type="ARBA" id="ARBA00004651"/>
    </source>
</evidence>
<sequence length="302" mass="33106">MKLRGIGLACSAGALWALSGIMCQILFEEYQVSPEWLASVRLLTAGVLLTGLNAFQTKAPRRKFSARDFMGLLLFSLIGMLGVQYTYFKAIQYSGAAIATILQFTGPIFIFIFLVFNKEKKINVLEVLLMVATFVGVFLIVAEGNLQTLNISTMGFAMGMASAVTLAFYTLQPRKLLVRYGEMRIAGLGMLIAGVAFQPIRPIWHPEFQMDGYSLALVASIVVFGTAMPFLFQLSSLRFIEASLASVLTVVEPILATILSVVLFNSHFVAVQIIGFAVVIGSVLLLTRLSDKQVLPKEERVE</sequence>
<gene>
    <name evidence="9" type="ORF">P7D69_20980</name>
</gene>
<dbReference type="InterPro" id="IPR037185">
    <property type="entry name" value="EmrE-like"/>
</dbReference>
<feature type="transmembrane region" description="Helical" evidence="7">
    <location>
        <begin position="93"/>
        <end position="116"/>
    </location>
</feature>
<dbReference type="InterPro" id="IPR000620">
    <property type="entry name" value="EamA_dom"/>
</dbReference>
<comment type="caution">
    <text evidence="9">The sequence shown here is derived from an EMBL/GenBank/DDBJ whole genome shotgun (WGS) entry which is preliminary data.</text>
</comment>
<feature type="domain" description="EamA" evidence="8">
    <location>
        <begin position="154"/>
        <end position="287"/>
    </location>
</feature>
<name>A0AAW8TET4_9ENTE</name>
<keyword evidence="6 7" id="KW-0472">Membrane</keyword>
<organism evidence="9 10">
    <name type="scientific">Enterococcus raffinosus</name>
    <dbReference type="NCBI Taxonomy" id="71452"/>
    <lineage>
        <taxon>Bacteria</taxon>
        <taxon>Bacillati</taxon>
        <taxon>Bacillota</taxon>
        <taxon>Bacilli</taxon>
        <taxon>Lactobacillales</taxon>
        <taxon>Enterococcaceae</taxon>
        <taxon>Enterococcus</taxon>
    </lineage>
</organism>
<keyword evidence="3" id="KW-1003">Cell membrane</keyword>
<evidence type="ECO:0000256" key="4">
    <source>
        <dbReference type="ARBA" id="ARBA00022692"/>
    </source>
</evidence>
<feature type="transmembrane region" description="Helical" evidence="7">
    <location>
        <begin position="269"/>
        <end position="287"/>
    </location>
</feature>
<feature type="transmembrane region" description="Helical" evidence="7">
    <location>
        <begin position="39"/>
        <end position="57"/>
    </location>
</feature>
<keyword evidence="5 7" id="KW-1133">Transmembrane helix</keyword>
<dbReference type="PANTHER" id="PTHR32322:SF18">
    <property type="entry name" value="S-ADENOSYLMETHIONINE_S-ADENOSYLHOMOCYSTEINE TRANSPORTER"/>
    <property type="match status" value="1"/>
</dbReference>
<feature type="transmembrane region" description="Helical" evidence="7">
    <location>
        <begin position="183"/>
        <end position="200"/>
    </location>
</feature>
<reference evidence="9" key="1">
    <citation type="submission" date="2023-03" db="EMBL/GenBank/DDBJ databases">
        <authorList>
            <person name="Shen W."/>
            <person name="Cai J."/>
        </authorList>
    </citation>
    <scope>NUCLEOTIDE SEQUENCE</scope>
    <source>
        <strain evidence="9">Y15</strain>
    </source>
</reference>
<evidence type="ECO:0000313" key="9">
    <source>
        <dbReference type="EMBL" id="MDT2546807.1"/>
    </source>
</evidence>
<feature type="domain" description="EamA" evidence="8">
    <location>
        <begin position="4"/>
        <end position="141"/>
    </location>
</feature>
<evidence type="ECO:0000313" key="10">
    <source>
        <dbReference type="Proteomes" id="UP001254770"/>
    </source>
</evidence>
<feature type="transmembrane region" description="Helical" evidence="7">
    <location>
        <begin position="69"/>
        <end position="87"/>
    </location>
</feature>
<dbReference type="InterPro" id="IPR050638">
    <property type="entry name" value="AA-Vitamin_Transporters"/>
</dbReference>
<comment type="similarity">
    <text evidence="2">Belongs to the EamA transporter family.</text>
</comment>
<dbReference type="Pfam" id="PF00892">
    <property type="entry name" value="EamA"/>
    <property type="match status" value="2"/>
</dbReference>
<feature type="transmembrane region" description="Helical" evidence="7">
    <location>
        <begin position="212"/>
        <end position="232"/>
    </location>
</feature>
<evidence type="ECO:0000256" key="3">
    <source>
        <dbReference type="ARBA" id="ARBA00022475"/>
    </source>
</evidence>
<accession>A0AAW8TET4</accession>
<dbReference type="Proteomes" id="UP001254770">
    <property type="component" value="Unassembled WGS sequence"/>
</dbReference>
<dbReference type="RefSeq" id="WP_222226951.1">
    <property type="nucleotide sequence ID" value="NZ_CP081847.1"/>
</dbReference>
<feature type="transmembrane region" description="Helical" evidence="7">
    <location>
        <begin position="123"/>
        <end position="142"/>
    </location>
</feature>
<dbReference type="GO" id="GO:0005886">
    <property type="term" value="C:plasma membrane"/>
    <property type="evidence" value="ECO:0007669"/>
    <property type="project" value="UniProtKB-SubCell"/>
</dbReference>
<dbReference type="PANTHER" id="PTHR32322">
    <property type="entry name" value="INNER MEMBRANE TRANSPORTER"/>
    <property type="match status" value="1"/>
</dbReference>
<keyword evidence="4 7" id="KW-0812">Transmembrane</keyword>
<evidence type="ECO:0000256" key="7">
    <source>
        <dbReference type="SAM" id="Phobius"/>
    </source>
</evidence>
<feature type="transmembrane region" description="Helical" evidence="7">
    <location>
        <begin position="244"/>
        <end position="263"/>
    </location>
</feature>
<protein>
    <submittedName>
        <fullName evidence="9">DMT family transporter</fullName>
    </submittedName>
</protein>
<dbReference type="Gene3D" id="1.10.3730.20">
    <property type="match status" value="1"/>
</dbReference>
<evidence type="ECO:0000259" key="8">
    <source>
        <dbReference type="Pfam" id="PF00892"/>
    </source>
</evidence>
<dbReference type="AlphaFoldDB" id="A0AAW8TET4"/>
<proteinExistence type="inferred from homology"/>
<feature type="transmembrane region" description="Helical" evidence="7">
    <location>
        <begin position="148"/>
        <end position="171"/>
    </location>
</feature>
<evidence type="ECO:0000256" key="5">
    <source>
        <dbReference type="ARBA" id="ARBA00022989"/>
    </source>
</evidence>
<evidence type="ECO:0000256" key="2">
    <source>
        <dbReference type="ARBA" id="ARBA00007362"/>
    </source>
</evidence>
<dbReference type="EMBL" id="JARPXL010000048">
    <property type="protein sequence ID" value="MDT2546807.1"/>
    <property type="molecule type" value="Genomic_DNA"/>
</dbReference>
<dbReference type="SUPFAM" id="SSF103481">
    <property type="entry name" value="Multidrug resistance efflux transporter EmrE"/>
    <property type="match status" value="2"/>
</dbReference>
<comment type="subcellular location">
    <subcellularLocation>
        <location evidence="1">Cell membrane</location>
        <topology evidence="1">Multi-pass membrane protein</topology>
    </subcellularLocation>
</comment>
<evidence type="ECO:0000256" key="6">
    <source>
        <dbReference type="ARBA" id="ARBA00023136"/>
    </source>
</evidence>